<dbReference type="CDD" id="cd20394">
    <property type="entry name" value="Tudor_SGF29_rpt2"/>
    <property type="match status" value="1"/>
</dbReference>
<protein>
    <submittedName>
        <fullName evidence="5">Uncharacterized protein</fullName>
    </submittedName>
</protein>
<gene>
    <name evidence="5" type="ORF">GE061_003243</name>
</gene>
<dbReference type="PANTHER" id="PTHR21539:SF0">
    <property type="entry name" value="SAGA-ASSOCIATED FACTOR 29"/>
    <property type="match status" value="1"/>
</dbReference>
<dbReference type="Pfam" id="PF07039">
    <property type="entry name" value="SGF29_Tudor"/>
    <property type="match status" value="1"/>
</dbReference>
<proteinExistence type="predicted"/>
<evidence type="ECO:0000256" key="3">
    <source>
        <dbReference type="ARBA" id="ARBA00023163"/>
    </source>
</evidence>
<dbReference type="PANTHER" id="PTHR21539">
    <property type="entry name" value="SAGA-ASSOCIATED FACTOR 29"/>
    <property type="match status" value="1"/>
</dbReference>
<keyword evidence="2" id="KW-0805">Transcription regulation</keyword>
<dbReference type="AlphaFoldDB" id="A0A6A4JG44"/>
<sequence length="325" mass="37078">MPFTEEQAAAQVQDRLISIASTVHDYETQRLKTEQQVETIQKAHDKINQEGRLTPYNQQKLMSLYMASINDAAAEEETLRNMLIKIREIREICNERRLQVRSIGNRESFHRGAMMLMLQTSAQTLPLYVGKPNTKPPPLCGAIPPDPNYIAKPGDMVAAFVKKTESPTQEDNWMLAEVVLYNVISKKYEVDDIDEEQQNCRFVLSRSRIVPLPLMRANPETDPDALFPPGTLVMALYPTTTCFYKAIVNQPPLSCLDDYEVVFEDNSCANGYSIPYNVAQRYGGRVEKPKNEISRKEYIYLVTCEKTLRQIKTSSDYGELLVSKH</sequence>
<dbReference type="Proteomes" id="UP000466442">
    <property type="component" value="Unassembled WGS sequence"/>
</dbReference>
<comment type="caution">
    <text evidence="5">The sequence shown here is derived from an EMBL/GenBank/DDBJ whole genome shotgun (WGS) entry which is preliminary data.</text>
</comment>
<evidence type="ECO:0000256" key="2">
    <source>
        <dbReference type="ARBA" id="ARBA00023015"/>
    </source>
</evidence>
<comment type="subcellular location">
    <subcellularLocation>
        <location evidence="1">Nucleus</location>
    </subcellularLocation>
</comment>
<dbReference type="OrthoDB" id="10265994at2759"/>
<dbReference type="InterPro" id="IPR037802">
    <property type="entry name" value="SGF29"/>
</dbReference>
<evidence type="ECO:0000313" key="6">
    <source>
        <dbReference type="Proteomes" id="UP000466442"/>
    </source>
</evidence>
<accession>A0A6A4JG44</accession>
<name>A0A6A4JG44_APOLU</name>
<keyword evidence="4" id="KW-0539">Nucleus</keyword>
<evidence type="ECO:0000313" key="5">
    <source>
        <dbReference type="EMBL" id="KAF6202838.1"/>
    </source>
</evidence>
<dbReference type="InterPro" id="IPR047287">
    <property type="entry name" value="Tudor_SGF29_rpt2"/>
</dbReference>
<dbReference type="InterPro" id="IPR047288">
    <property type="entry name" value="Tudor_SGF29_rpt1"/>
</dbReference>
<dbReference type="CDD" id="cd20393">
    <property type="entry name" value="Tudor_SGF29_rpt1"/>
    <property type="match status" value="1"/>
</dbReference>
<evidence type="ECO:0000256" key="1">
    <source>
        <dbReference type="ARBA" id="ARBA00004123"/>
    </source>
</evidence>
<dbReference type="PROSITE" id="PS51518">
    <property type="entry name" value="SGF29_C"/>
    <property type="match status" value="1"/>
</dbReference>
<evidence type="ECO:0000256" key="4">
    <source>
        <dbReference type="ARBA" id="ARBA00023242"/>
    </source>
</evidence>
<dbReference type="InterPro" id="IPR010750">
    <property type="entry name" value="SGF29_tudor-like_dom"/>
</dbReference>
<dbReference type="FunFam" id="2.30.30.140:FF:000026">
    <property type="entry name" value="SAGA-associated factor 29 homolog"/>
    <property type="match status" value="1"/>
</dbReference>
<dbReference type="GO" id="GO:0000124">
    <property type="term" value="C:SAGA complex"/>
    <property type="evidence" value="ECO:0007669"/>
    <property type="project" value="InterPro"/>
</dbReference>
<dbReference type="EMBL" id="WIXP02000011">
    <property type="protein sequence ID" value="KAF6202838.1"/>
    <property type="molecule type" value="Genomic_DNA"/>
</dbReference>
<dbReference type="Gene3D" id="2.30.30.140">
    <property type="match status" value="2"/>
</dbReference>
<keyword evidence="3" id="KW-0804">Transcription</keyword>
<reference evidence="5" key="1">
    <citation type="journal article" date="2021" name="Mol. Ecol. Resour.">
        <title>Apolygus lucorum genome provides insights into omnivorousness and mesophyll feeding.</title>
        <authorList>
            <person name="Liu Y."/>
            <person name="Liu H."/>
            <person name="Wang H."/>
            <person name="Huang T."/>
            <person name="Liu B."/>
            <person name="Yang B."/>
            <person name="Yin L."/>
            <person name="Li B."/>
            <person name="Zhang Y."/>
            <person name="Zhang S."/>
            <person name="Jiang F."/>
            <person name="Zhang X."/>
            <person name="Ren Y."/>
            <person name="Wang B."/>
            <person name="Wang S."/>
            <person name="Lu Y."/>
            <person name="Wu K."/>
            <person name="Fan W."/>
            <person name="Wang G."/>
        </authorList>
    </citation>
    <scope>NUCLEOTIDE SEQUENCE</scope>
    <source>
        <strain evidence="5">12Hb</strain>
    </source>
</reference>
<organism evidence="5 6">
    <name type="scientific">Apolygus lucorum</name>
    <name type="common">Small green plant bug</name>
    <name type="synonym">Lygocoris lucorum</name>
    <dbReference type="NCBI Taxonomy" id="248454"/>
    <lineage>
        <taxon>Eukaryota</taxon>
        <taxon>Metazoa</taxon>
        <taxon>Ecdysozoa</taxon>
        <taxon>Arthropoda</taxon>
        <taxon>Hexapoda</taxon>
        <taxon>Insecta</taxon>
        <taxon>Pterygota</taxon>
        <taxon>Neoptera</taxon>
        <taxon>Paraneoptera</taxon>
        <taxon>Hemiptera</taxon>
        <taxon>Heteroptera</taxon>
        <taxon>Panheteroptera</taxon>
        <taxon>Cimicomorpha</taxon>
        <taxon>Miridae</taxon>
        <taxon>Mirini</taxon>
        <taxon>Apolygus</taxon>
    </lineage>
</organism>
<keyword evidence="6" id="KW-1185">Reference proteome</keyword>
<dbReference type="GO" id="GO:0005634">
    <property type="term" value="C:nucleus"/>
    <property type="evidence" value="ECO:0007669"/>
    <property type="project" value="UniProtKB-SubCell"/>
</dbReference>